<name>A0A2T3A496_9PEZI</name>
<proteinExistence type="predicted"/>
<gene>
    <name evidence="2" type="ORF">BD289DRAFT_437143</name>
</gene>
<feature type="compositionally biased region" description="Polar residues" evidence="1">
    <location>
        <begin position="147"/>
        <end position="165"/>
    </location>
</feature>
<evidence type="ECO:0000313" key="3">
    <source>
        <dbReference type="Proteomes" id="UP000241462"/>
    </source>
</evidence>
<dbReference type="Proteomes" id="UP000241462">
    <property type="component" value="Unassembled WGS sequence"/>
</dbReference>
<dbReference type="EMBL" id="KZ678474">
    <property type="protein sequence ID" value="PSR82647.1"/>
    <property type="molecule type" value="Genomic_DNA"/>
</dbReference>
<evidence type="ECO:0000256" key="1">
    <source>
        <dbReference type="SAM" id="MobiDB-lite"/>
    </source>
</evidence>
<sequence>MDLEAAKEDQRRQQEYQQRLAEEALQKRAAPVRTAWKDLPDAAWGPVDDVPVWTPSDTNEDENSETNVAADYSFWGSANVQEQQDDVNEPIAICPEDNAMAHSLDGELSTSNYYWEKLFVPETETTSSSDDVQQEWDDWSNCSAWDTSPHVNSVAQDTPATSRCHSASDSHNDHQTADDSDDDDFLLCTGLFSDMKIKNQEPVLPGELPYSVTSVASTPSRSDVLIANAQPSDKDRDRVALLLLDTQWNELTDKLITNEDKAYTR</sequence>
<organism evidence="2 3">
    <name type="scientific">Coniella lustricola</name>
    <dbReference type="NCBI Taxonomy" id="2025994"/>
    <lineage>
        <taxon>Eukaryota</taxon>
        <taxon>Fungi</taxon>
        <taxon>Dikarya</taxon>
        <taxon>Ascomycota</taxon>
        <taxon>Pezizomycotina</taxon>
        <taxon>Sordariomycetes</taxon>
        <taxon>Sordariomycetidae</taxon>
        <taxon>Diaporthales</taxon>
        <taxon>Schizoparmaceae</taxon>
        <taxon>Coniella</taxon>
    </lineage>
</organism>
<feature type="region of interest" description="Disordered" evidence="1">
    <location>
        <begin position="147"/>
        <end position="180"/>
    </location>
</feature>
<evidence type="ECO:0000313" key="2">
    <source>
        <dbReference type="EMBL" id="PSR82647.1"/>
    </source>
</evidence>
<feature type="compositionally biased region" description="Basic and acidic residues" evidence="1">
    <location>
        <begin position="166"/>
        <end position="177"/>
    </location>
</feature>
<reference evidence="2 3" key="1">
    <citation type="journal article" date="2018" name="Mycol. Prog.">
        <title>Coniella lustricola, a new species from submerged detritus.</title>
        <authorList>
            <person name="Raudabaugh D.B."/>
            <person name="Iturriaga T."/>
            <person name="Carver A."/>
            <person name="Mondo S."/>
            <person name="Pangilinan J."/>
            <person name="Lipzen A."/>
            <person name="He G."/>
            <person name="Amirebrahimi M."/>
            <person name="Grigoriev I.V."/>
            <person name="Miller A.N."/>
        </authorList>
    </citation>
    <scope>NUCLEOTIDE SEQUENCE [LARGE SCALE GENOMIC DNA]</scope>
    <source>
        <strain evidence="2 3">B22-T-1</strain>
    </source>
</reference>
<feature type="region of interest" description="Disordered" evidence="1">
    <location>
        <begin position="40"/>
        <end position="65"/>
    </location>
</feature>
<protein>
    <submittedName>
        <fullName evidence="2">Uncharacterized protein</fullName>
    </submittedName>
</protein>
<accession>A0A2T3A496</accession>
<keyword evidence="3" id="KW-1185">Reference proteome</keyword>
<dbReference type="InParanoid" id="A0A2T3A496"/>
<dbReference type="AlphaFoldDB" id="A0A2T3A496"/>